<dbReference type="Proteomes" id="UP000550707">
    <property type="component" value="Unassembled WGS sequence"/>
</dbReference>
<dbReference type="SMART" id="SM00054">
    <property type="entry name" value="EFh"/>
    <property type="match status" value="2"/>
</dbReference>
<evidence type="ECO:0000313" key="12">
    <source>
        <dbReference type="Proteomes" id="UP000550707"/>
    </source>
</evidence>
<evidence type="ECO:0000256" key="3">
    <source>
        <dbReference type="ARBA" id="ARBA00022723"/>
    </source>
</evidence>
<dbReference type="PANTHER" id="PTHR12086:SF12">
    <property type="entry name" value="EF-HAND DOMAIN-CONTAINING FAMILY MEMBER B"/>
    <property type="match status" value="1"/>
</dbReference>
<evidence type="ECO:0000259" key="10">
    <source>
        <dbReference type="PROSITE" id="PS50222"/>
    </source>
</evidence>
<evidence type="ECO:0000256" key="9">
    <source>
        <dbReference type="ARBA" id="ARBA00023273"/>
    </source>
</evidence>
<evidence type="ECO:0000256" key="1">
    <source>
        <dbReference type="ARBA" id="ARBA00004611"/>
    </source>
</evidence>
<dbReference type="PROSITE" id="PS50222">
    <property type="entry name" value="EF_HAND_2"/>
    <property type="match status" value="2"/>
</dbReference>
<keyword evidence="9" id="KW-0966">Cell projection</keyword>
<protein>
    <submittedName>
        <fullName evidence="11">EF-hand domain family member B</fullName>
    </submittedName>
</protein>
<name>A0A7J8DAY0_MOLMO</name>
<sequence>MAKTLYWLHELQMKKGAKFISKRVDDFKEKFQHKLGRVLDPIAETMNVPPDHTFGVCLRPDDYGADDLIYNRLPGEYLRGKDRQRALVAAARHHLKNVNYQNFDTLLAAFRHYDKKGDGVIDKAELREACEQANLHLDEKLLDQLFDYCDVDDDGLINYLEFANFLNWKDKLPLKEYEERVVIKGRKPDCANTAEAHVEESEPALLIKPEDIVLKRSSEKTLRTLQRPSVQGSSHYKTTSSDISAVVGAVPSICYPIYGVPTVRSDIPAPRIRRISDRMNYGEEGNAYSLLHPTIFSQKGVFERDFFQTRSKKEITEILCNIGVKLSDEEFENVWNLASKKHYRGEVCIENIRNVLDELRHADRIKCKRTM</sequence>
<gene>
    <name evidence="11" type="ORF">HJG59_004321</name>
</gene>
<evidence type="ECO:0000256" key="4">
    <source>
        <dbReference type="ARBA" id="ARBA00022737"/>
    </source>
</evidence>
<dbReference type="InterPro" id="IPR040193">
    <property type="entry name" value="EFHC1/EFHC2/EFHB"/>
</dbReference>
<dbReference type="Pfam" id="PF13499">
    <property type="entry name" value="EF-hand_7"/>
    <property type="match status" value="1"/>
</dbReference>
<dbReference type="PROSITE" id="PS00018">
    <property type="entry name" value="EF_HAND_1"/>
    <property type="match status" value="1"/>
</dbReference>
<dbReference type="PANTHER" id="PTHR12086">
    <property type="entry name" value="EF-HAND DOMAIN C-TERMINAL CONTAINING PROTEIN"/>
    <property type="match status" value="1"/>
</dbReference>
<dbReference type="InterPro" id="IPR018247">
    <property type="entry name" value="EF_Hand_1_Ca_BS"/>
</dbReference>
<keyword evidence="7" id="KW-0969">Cilium</keyword>
<evidence type="ECO:0000313" key="11">
    <source>
        <dbReference type="EMBL" id="KAF6420280.1"/>
    </source>
</evidence>
<comment type="caution">
    <text evidence="11">The sequence shown here is derived from an EMBL/GenBank/DDBJ whole genome shotgun (WGS) entry which is preliminary data.</text>
</comment>
<keyword evidence="4" id="KW-0677">Repeat</keyword>
<dbReference type="SUPFAM" id="SSF47473">
    <property type="entry name" value="EF-hand"/>
    <property type="match status" value="1"/>
</dbReference>
<evidence type="ECO:0000256" key="2">
    <source>
        <dbReference type="ARBA" id="ARBA00022490"/>
    </source>
</evidence>
<comment type="subcellular location">
    <subcellularLocation>
        <location evidence="1">Cytoplasm</location>
        <location evidence="1">Cytoskeleton</location>
        <location evidence="1">Flagellum axoneme</location>
    </subcellularLocation>
</comment>
<dbReference type="InterPro" id="IPR057428">
    <property type="entry name" value="EFHB_EF-hand_C"/>
</dbReference>
<evidence type="ECO:0000256" key="6">
    <source>
        <dbReference type="ARBA" id="ARBA00022846"/>
    </source>
</evidence>
<accession>A0A7J8DAY0</accession>
<keyword evidence="6" id="KW-0282">Flagellum</keyword>
<keyword evidence="12" id="KW-1185">Reference proteome</keyword>
<reference evidence="11 12" key="1">
    <citation type="journal article" date="2020" name="Nature">
        <title>Six reference-quality genomes reveal evolution of bat adaptations.</title>
        <authorList>
            <person name="Jebb D."/>
            <person name="Huang Z."/>
            <person name="Pippel M."/>
            <person name="Hughes G.M."/>
            <person name="Lavrichenko K."/>
            <person name="Devanna P."/>
            <person name="Winkler S."/>
            <person name="Jermiin L.S."/>
            <person name="Skirmuntt E.C."/>
            <person name="Katzourakis A."/>
            <person name="Burkitt-Gray L."/>
            <person name="Ray D.A."/>
            <person name="Sullivan K.A.M."/>
            <person name="Roscito J.G."/>
            <person name="Kirilenko B.M."/>
            <person name="Davalos L.M."/>
            <person name="Corthals A.P."/>
            <person name="Power M.L."/>
            <person name="Jones G."/>
            <person name="Ransome R.D."/>
            <person name="Dechmann D.K.N."/>
            <person name="Locatelli A.G."/>
            <person name="Puechmaille S.J."/>
            <person name="Fedrigo O."/>
            <person name="Jarvis E.D."/>
            <person name="Hiller M."/>
            <person name="Vernes S.C."/>
            <person name="Myers E.W."/>
            <person name="Teeling E.C."/>
        </authorList>
    </citation>
    <scope>NUCLEOTIDE SEQUENCE [LARGE SCALE GENOMIC DNA]</scope>
    <source>
        <strain evidence="11">MMolMol1</strain>
        <tissue evidence="11">Muscle</tissue>
    </source>
</reference>
<dbReference type="GO" id="GO:0005509">
    <property type="term" value="F:calcium ion binding"/>
    <property type="evidence" value="ECO:0007669"/>
    <property type="project" value="InterPro"/>
</dbReference>
<dbReference type="Pfam" id="PF25325">
    <property type="entry name" value="EF-hand_EFHB_C"/>
    <property type="match status" value="1"/>
</dbReference>
<keyword evidence="5" id="KW-0106">Calcium</keyword>
<feature type="domain" description="EF-hand" evidence="10">
    <location>
        <begin position="101"/>
        <end position="136"/>
    </location>
</feature>
<dbReference type="InterPro" id="IPR002048">
    <property type="entry name" value="EF_hand_dom"/>
</dbReference>
<feature type="domain" description="EF-hand" evidence="10">
    <location>
        <begin position="137"/>
        <end position="172"/>
    </location>
</feature>
<evidence type="ECO:0000256" key="8">
    <source>
        <dbReference type="ARBA" id="ARBA00023212"/>
    </source>
</evidence>
<keyword evidence="3" id="KW-0479">Metal-binding</keyword>
<dbReference type="Gene3D" id="1.10.238.10">
    <property type="entry name" value="EF-hand"/>
    <property type="match status" value="1"/>
</dbReference>
<keyword evidence="8" id="KW-0206">Cytoskeleton</keyword>
<organism evidence="11 12">
    <name type="scientific">Molossus molossus</name>
    <name type="common">Pallas' mastiff bat</name>
    <name type="synonym">Vespertilio molossus</name>
    <dbReference type="NCBI Taxonomy" id="27622"/>
    <lineage>
        <taxon>Eukaryota</taxon>
        <taxon>Metazoa</taxon>
        <taxon>Chordata</taxon>
        <taxon>Craniata</taxon>
        <taxon>Vertebrata</taxon>
        <taxon>Euteleostomi</taxon>
        <taxon>Mammalia</taxon>
        <taxon>Eutheria</taxon>
        <taxon>Laurasiatheria</taxon>
        <taxon>Chiroptera</taxon>
        <taxon>Yangochiroptera</taxon>
        <taxon>Molossidae</taxon>
        <taxon>Molossus</taxon>
    </lineage>
</organism>
<evidence type="ECO:0000256" key="7">
    <source>
        <dbReference type="ARBA" id="ARBA00023069"/>
    </source>
</evidence>
<dbReference type="CDD" id="cd00051">
    <property type="entry name" value="EFh"/>
    <property type="match status" value="1"/>
</dbReference>
<dbReference type="InterPro" id="IPR011992">
    <property type="entry name" value="EF-hand-dom_pair"/>
</dbReference>
<dbReference type="GO" id="GO:0005879">
    <property type="term" value="C:axonemal microtubule"/>
    <property type="evidence" value="ECO:0007669"/>
    <property type="project" value="UniProtKB-ARBA"/>
</dbReference>
<proteinExistence type="predicted"/>
<dbReference type="AlphaFoldDB" id="A0A7J8DAY0"/>
<dbReference type="EMBL" id="JACASF010000018">
    <property type="protein sequence ID" value="KAF6420280.1"/>
    <property type="molecule type" value="Genomic_DNA"/>
</dbReference>
<evidence type="ECO:0000256" key="5">
    <source>
        <dbReference type="ARBA" id="ARBA00022837"/>
    </source>
</evidence>
<keyword evidence="2" id="KW-0963">Cytoplasm</keyword>